<feature type="compositionally biased region" description="Polar residues" evidence="6">
    <location>
        <begin position="798"/>
        <end position="817"/>
    </location>
</feature>
<keyword evidence="3 7" id="KW-1133">Transmembrane helix</keyword>
<dbReference type="CDD" id="cd15040">
    <property type="entry name" value="7tmB2_Adhesion"/>
    <property type="match status" value="1"/>
</dbReference>
<dbReference type="InterPro" id="IPR053066">
    <property type="entry name" value="ADGR_G7"/>
</dbReference>
<dbReference type="PROSITE" id="PS50261">
    <property type="entry name" value="G_PROTEIN_RECEP_F2_4"/>
    <property type="match status" value="1"/>
</dbReference>
<feature type="transmembrane region" description="Helical" evidence="7">
    <location>
        <begin position="1816"/>
        <end position="1837"/>
    </location>
</feature>
<feature type="transmembrane region" description="Helical" evidence="7">
    <location>
        <begin position="1712"/>
        <end position="1737"/>
    </location>
</feature>
<dbReference type="PRINTS" id="PR00249">
    <property type="entry name" value="GPCRSECRETIN"/>
</dbReference>
<dbReference type="Proteomes" id="UP000694888">
    <property type="component" value="Unplaced"/>
</dbReference>
<reference evidence="11" key="1">
    <citation type="submission" date="2025-08" db="UniProtKB">
        <authorList>
            <consortium name="RefSeq"/>
        </authorList>
    </citation>
    <scope>IDENTIFICATION</scope>
</reference>
<feature type="domain" description="G-protein coupled receptors family 2 profile 2" evidence="9">
    <location>
        <begin position="1712"/>
        <end position="1955"/>
    </location>
</feature>
<gene>
    <name evidence="11" type="primary">LOC101854484</name>
</gene>
<dbReference type="RefSeq" id="XP_035824576.1">
    <property type="nucleotide sequence ID" value="XM_035968683.1"/>
</dbReference>
<proteinExistence type="predicted"/>
<feature type="compositionally biased region" description="Polar residues" evidence="6">
    <location>
        <begin position="1456"/>
        <end position="1466"/>
    </location>
</feature>
<comment type="subcellular location">
    <subcellularLocation>
        <location evidence="1">Membrane</location>
        <topology evidence="1">Multi-pass membrane protein</topology>
    </subcellularLocation>
</comment>
<feature type="region of interest" description="Disordered" evidence="6">
    <location>
        <begin position="744"/>
        <end position="843"/>
    </location>
</feature>
<dbReference type="Gene3D" id="1.20.1070.10">
    <property type="entry name" value="Rhodopsin 7-helix transmembrane proteins"/>
    <property type="match status" value="1"/>
</dbReference>
<keyword evidence="4 7" id="KW-0472">Membrane</keyword>
<feature type="transmembrane region" description="Helical" evidence="7">
    <location>
        <begin position="1931"/>
        <end position="1953"/>
    </location>
</feature>
<evidence type="ECO:0000259" key="8">
    <source>
        <dbReference type="PROSITE" id="PS50221"/>
    </source>
</evidence>
<feature type="transmembrane region" description="Helical" evidence="7">
    <location>
        <begin position="1749"/>
        <end position="1766"/>
    </location>
</feature>
<feature type="transmembrane region" description="Helical" evidence="7">
    <location>
        <begin position="1906"/>
        <end position="1925"/>
    </location>
</feature>
<evidence type="ECO:0000313" key="11">
    <source>
        <dbReference type="RefSeq" id="XP_035824576.1"/>
    </source>
</evidence>
<keyword evidence="10" id="KW-1185">Reference proteome</keyword>
<evidence type="ECO:0000256" key="2">
    <source>
        <dbReference type="ARBA" id="ARBA00022692"/>
    </source>
</evidence>
<dbReference type="SUPFAM" id="SSF56436">
    <property type="entry name" value="C-type lectin-like"/>
    <property type="match status" value="1"/>
</dbReference>
<evidence type="ECO:0000256" key="3">
    <source>
        <dbReference type="ARBA" id="ARBA00022989"/>
    </source>
</evidence>
<evidence type="ECO:0000256" key="6">
    <source>
        <dbReference type="SAM" id="MobiDB-lite"/>
    </source>
</evidence>
<dbReference type="GeneID" id="101854484"/>
<feature type="compositionally biased region" description="Low complexity" evidence="6">
    <location>
        <begin position="215"/>
        <end position="227"/>
    </location>
</feature>
<feature type="region of interest" description="Disordered" evidence="6">
    <location>
        <begin position="318"/>
        <end position="399"/>
    </location>
</feature>
<feature type="compositionally biased region" description="Low complexity" evidence="6">
    <location>
        <begin position="563"/>
        <end position="581"/>
    </location>
</feature>
<feature type="compositionally biased region" description="Low complexity" evidence="6">
    <location>
        <begin position="1981"/>
        <end position="1999"/>
    </location>
</feature>
<keyword evidence="5" id="KW-1015">Disulfide bond</keyword>
<dbReference type="SUPFAM" id="SSF81321">
    <property type="entry name" value="Family A G protein-coupled receptor-like"/>
    <property type="match status" value="1"/>
</dbReference>
<organism evidence="10 11">
    <name type="scientific">Aplysia californica</name>
    <name type="common">California sea hare</name>
    <dbReference type="NCBI Taxonomy" id="6500"/>
    <lineage>
        <taxon>Eukaryota</taxon>
        <taxon>Metazoa</taxon>
        <taxon>Spiralia</taxon>
        <taxon>Lophotrochozoa</taxon>
        <taxon>Mollusca</taxon>
        <taxon>Gastropoda</taxon>
        <taxon>Heterobranchia</taxon>
        <taxon>Euthyneura</taxon>
        <taxon>Tectipleura</taxon>
        <taxon>Aplysiida</taxon>
        <taxon>Aplysioidea</taxon>
        <taxon>Aplysiidae</taxon>
        <taxon>Aplysia</taxon>
    </lineage>
</organism>
<feature type="compositionally biased region" description="Low complexity" evidence="6">
    <location>
        <begin position="237"/>
        <end position="256"/>
    </location>
</feature>
<feature type="region of interest" description="Disordered" evidence="6">
    <location>
        <begin position="43"/>
        <end position="70"/>
    </location>
</feature>
<dbReference type="InterPro" id="IPR000203">
    <property type="entry name" value="GPS"/>
</dbReference>
<evidence type="ECO:0000256" key="7">
    <source>
        <dbReference type="SAM" id="Phobius"/>
    </source>
</evidence>
<dbReference type="PANTHER" id="PTHR47767">
    <property type="entry name" value="ADHESION G PROTEIN-COUPLED RECEPTOR G7"/>
    <property type="match status" value="1"/>
</dbReference>
<feature type="region of interest" description="Disordered" evidence="6">
    <location>
        <begin position="215"/>
        <end position="265"/>
    </location>
</feature>
<dbReference type="SMART" id="SM00303">
    <property type="entry name" value="GPS"/>
    <property type="match status" value="1"/>
</dbReference>
<name>A0ABM1VQ84_APLCA</name>
<evidence type="ECO:0000259" key="9">
    <source>
        <dbReference type="PROSITE" id="PS50261"/>
    </source>
</evidence>
<keyword evidence="2 7" id="KW-0812">Transmembrane</keyword>
<feature type="compositionally biased region" description="Polar residues" evidence="6">
    <location>
        <begin position="712"/>
        <end position="726"/>
    </location>
</feature>
<dbReference type="InterPro" id="IPR017981">
    <property type="entry name" value="GPCR_2-like_7TM"/>
</dbReference>
<feature type="domain" description="GAIN-B" evidence="8">
    <location>
        <begin position="1546"/>
        <end position="1701"/>
    </location>
</feature>
<feature type="region of interest" description="Disordered" evidence="6">
    <location>
        <begin position="538"/>
        <end position="726"/>
    </location>
</feature>
<sequence length="2028" mass="223571">MDVSVSNDLTLKQRQELSRLRDKGWRGYYKNWKLAVVPETQLAPSDSPATTHRHMGNAGRPAQAHGTTTARTQGGWTLAERPSSDFQSPERRVCVRLQAMETSWPHARRSCLADKGFLVKTDVQMNVGGVRLDHYIKGHGIGSVWTGMHTNYGSLVWDGLKPKLVKAYTGESRLYGVRKRGWKLDLGQLVEEEEEGEEGEDNSEEEDACAVLVLGGTSESGEIGSEEPLSRRHKRSPVQVPPSSSVSSTGPSGQSGHRVDNEDMPLNREPTREMRMESLQNFLSNQGFQEKYVESIGDSNNQQVEVKSQGHIIQSGVTTVSTTTTDQSQLEDDDYHQVTKRSVRPPVSTTSVPTSPSTTRPPVTSPPTSLPRHADASATLGDRRTSLVTSSTARPETTTGIDDLLGQLLHASLAASGPDPTMPGGGTGGIGGGEKGGGLISGGNRVIGGSNKPFAASQARTVQTADYLRSLLDHATVTIAPATSVTPAGAEVTPTQPPADANDILAQLLASGVQQQDTTETPRTIFSANPRARSFFHGLRNGSVTNENSIDKTSRGPVGNSDTTTTTTSTISAGTTATEASNTASLSRSTGPTVWASSTNRLSHRPQENANSIMVRGRGKNAHAKKSEVSFDNTTLDMSRESSSSSADTSAEKNSNETSSDGNSTMPGGLFNSSVTTEDPLDNSQEVTDPLASGESTTSSPLDSVDPISSLLGGNSSLDAGSQEETGSTTTIANLLESVDLDIYGPVKNDSSPAYGGLGVSNNTRSTEDSAEMMDRSNVTDSTENAVDDENLDIRDMLTSSRSRHLNNSDSHQVTSHEQPEGEDSWGQNSQESGLDLGDDGIMWAGLGDPEMTNTMSLEQCQEGHSSVCMTEAVEELTLVGHCDRKWLGHRLLDRCYRAISTPMSELGARQTCLRYGGTLAAADTDFFGNVTDLVLMQTATERRGFARRIWIDTTLNLHVPVDHQCSALQAGRIQRLPCTRRMPFFCQKEAHVPGEFFEDISEEEHTGIFVKNMTSFHPRTLWCPLRMSSFDDIIVWYKDGRPIREREEDEDTAFTNTNNPLPNRLDVDLSILERTGSGDVRIPKPAMLQGEYWCQVWRREPFRRVVSHKILVKFTDVITVHGSIITAPTDPEAAAMFNLMGHLSGLLTVLDHDLATISKSLTHKLRAHMPIVLDVISFVRRTNSQTGQTEFVTYICTATGDLPARMRGDLVDLYVSTLYNVLKAREPELRQSWNLRLPLDEAVNISMADMCPQSRLTDPSTGLTATFPSSVVNKMALSTDSCHGMFVGTAVCKGDFRSGAFWTRVRVTGRCDVRDQMTSDGEDRDDDSREDSGELKIGDVFDVGDGFVLGKLPNPALLELDEVEVEDDNVEEVTQRLAEILDLSDDLSDSDIETVAEVVDRIVAVNRPPVEVSRQLVRTVDRVLSAPEEELRRAEERSAAPSRSLVSSLYPLHRQPNNGPQSQPHSSERDSELTSQRRLLCFKTLIADLEKFGEKAQMTARDPHVRFVTPNVAMDLWDLDDPQHVVIGMGATHTPSWSEPLSEPRILEIKDKQWAEENLPRFDVAIQLPESLVRNSIRYSDESLRLTMFIFRKSDLFVPPQDRDTKRERAVVNSAVISASLGGRKIRGLEEKVRLVFKPFKDMPGREERTRCVFWDNTRAGHARWSGEGCEYNGTLHGRDVCLCEHLTNFAILLDFYGDDRPISAEHSTSLTVLTLVGISLSIFGLSVTVITFLAFKKLRAGRAQQTLFNMAIALLCFQCTFVMGVRQVAVWQLCLAVSVLLHYFCLVSFAWMLIEAVLQYLTFVKVLGTYIPRYTLKTVLPAWGIPILPVAAVLVTDYELYLGRREYCWMDVKPFYYAFALPVGIIMVFNLVMFAVILLSLVTRPKGLRSNHGNHKARETNIKAAFTIFILLGLTWLFGYLAVEDARIPFQYAFTVLTSLQGFLIFVLMVVRRKQVRDHWQAMCCFKSSDKKGKQHKLSAQSSNYTSSNQSVSSSRATPSYINHTYNGDAMVLQPPNLRRQTSITV</sequence>
<dbReference type="InterPro" id="IPR016187">
    <property type="entry name" value="CTDL_fold"/>
</dbReference>
<evidence type="ECO:0000256" key="1">
    <source>
        <dbReference type="ARBA" id="ARBA00004141"/>
    </source>
</evidence>
<feature type="compositionally biased region" description="Polar residues" evidence="6">
    <location>
        <begin position="386"/>
        <end position="399"/>
    </location>
</feature>
<dbReference type="Pfam" id="PF01825">
    <property type="entry name" value="GPS"/>
    <property type="match status" value="1"/>
</dbReference>
<dbReference type="Pfam" id="PF00002">
    <property type="entry name" value="7tm_2"/>
    <property type="match status" value="1"/>
</dbReference>
<dbReference type="InterPro" id="IPR000832">
    <property type="entry name" value="GPCR_2_secretin-like"/>
</dbReference>
<feature type="transmembrane region" description="Helical" evidence="7">
    <location>
        <begin position="1772"/>
        <end position="1796"/>
    </location>
</feature>
<dbReference type="InterPro" id="IPR057244">
    <property type="entry name" value="GAIN_B"/>
</dbReference>
<evidence type="ECO:0000256" key="5">
    <source>
        <dbReference type="ARBA" id="ARBA00023157"/>
    </source>
</evidence>
<feature type="compositionally biased region" description="Polar residues" evidence="6">
    <location>
        <begin position="656"/>
        <end position="687"/>
    </location>
</feature>
<dbReference type="InterPro" id="IPR016186">
    <property type="entry name" value="C-type_lectin-like/link_sf"/>
</dbReference>
<feature type="compositionally biased region" description="Gly residues" evidence="6">
    <location>
        <begin position="423"/>
        <end position="437"/>
    </location>
</feature>
<evidence type="ECO:0000313" key="10">
    <source>
        <dbReference type="Proteomes" id="UP000694888"/>
    </source>
</evidence>
<dbReference type="Gene3D" id="2.60.220.50">
    <property type="match status" value="1"/>
</dbReference>
<feature type="region of interest" description="Disordered" evidence="6">
    <location>
        <begin position="1451"/>
        <end position="1474"/>
    </location>
</feature>
<feature type="compositionally biased region" description="Low complexity" evidence="6">
    <location>
        <begin position="344"/>
        <end position="362"/>
    </location>
</feature>
<protein>
    <submittedName>
        <fullName evidence="11">Uncharacterized protein LOC101854484</fullName>
    </submittedName>
</protein>
<feature type="region of interest" description="Disordered" evidence="6">
    <location>
        <begin position="1979"/>
        <end position="1999"/>
    </location>
</feature>
<feature type="compositionally biased region" description="Polar residues" evidence="6">
    <location>
        <begin position="582"/>
        <end position="601"/>
    </location>
</feature>
<dbReference type="PROSITE" id="PS50221">
    <property type="entry name" value="GAIN_B"/>
    <property type="match status" value="1"/>
</dbReference>
<feature type="region of interest" description="Disordered" evidence="6">
    <location>
        <begin position="414"/>
        <end position="437"/>
    </location>
</feature>
<evidence type="ECO:0000256" key="4">
    <source>
        <dbReference type="ARBA" id="ARBA00023136"/>
    </source>
</evidence>
<accession>A0ABM1VQ84</accession>
<dbReference type="Gene3D" id="3.10.100.10">
    <property type="entry name" value="Mannose-Binding Protein A, subunit A"/>
    <property type="match status" value="1"/>
</dbReference>
<feature type="transmembrane region" description="Helical" evidence="7">
    <location>
        <begin position="1857"/>
        <end position="1885"/>
    </location>
</feature>
<dbReference type="InterPro" id="IPR046338">
    <property type="entry name" value="GAIN_dom_sf"/>
</dbReference>